<dbReference type="Proteomes" id="UP000641932">
    <property type="component" value="Unassembled WGS sequence"/>
</dbReference>
<dbReference type="RefSeq" id="WP_189133438.1">
    <property type="nucleotide sequence ID" value="NZ_BMMS01000019.1"/>
</dbReference>
<gene>
    <name evidence="2" type="primary">atpI</name>
    <name evidence="2" type="ORF">GCM10012280_43420</name>
</gene>
<keyword evidence="1" id="KW-0472">Membrane</keyword>
<reference evidence="2" key="2">
    <citation type="submission" date="2020-09" db="EMBL/GenBank/DDBJ databases">
        <authorList>
            <person name="Sun Q."/>
            <person name="Zhou Y."/>
        </authorList>
    </citation>
    <scope>NUCLEOTIDE SEQUENCE</scope>
    <source>
        <strain evidence="2">CGMCC 4.7201</strain>
    </source>
</reference>
<feature type="transmembrane region" description="Helical" evidence="1">
    <location>
        <begin position="7"/>
        <end position="30"/>
    </location>
</feature>
<sequence>MQSNDARILLSAAIPTAAAGLVAVGASGWISGGKGAIGAAVGAALVIAFFSAGLIALQKTAKALPHLFQAMGLLVYTTQLLLLAIVLAVFRGTDLFNLRTFALSLLACTVVWVITQVRGHMKAKILYVEPETAAKSPEPRT</sequence>
<protein>
    <submittedName>
        <fullName evidence="2">ATP synthase protein I</fullName>
    </submittedName>
</protein>
<dbReference type="EMBL" id="BMMS01000019">
    <property type="protein sequence ID" value="GGO92687.1"/>
    <property type="molecule type" value="Genomic_DNA"/>
</dbReference>
<keyword evidence="1" id="KW-0812">Transmembrane</keyword>
<evidence type="ECO:0000256" key="1">
    <source>
        <dbReference type="SAM" id="Phobius"/>
    </source>
</evidence>
<organism evidence="2 3">
    <name type="scientific">Wenjunlia tyrosinilytica</name>
    <dbReference type="NCBI Taxonomy" id="1544741"/>
    <lineage>
        <taxon>Bacteria</taxon>
        <taxon>Bacillati</taxon>
        <taxon>Actinomycetota</taxon>
        <taxon>Actinomycetes</taxon>
        <taxon>Kitasatosporales</taxon>
        <taxon>Streptomycetaceae</taxon>
        <taxon>Wenjunlia</taxon>
    </lineage>
</organism>
<accession>A0A917ZUK6</accession>
<comment type="caution">
    <text evidence="2">The sequence shown here is derived from an EMBL/GenBank/DDBJ whole genome shotgun (WGS) entry which is preliminary data.</text>
</comment>
<keyword evidence="3" id="KW-1185">Reference proteome</keyword>
<feature type="transmembrane region" description="Helical" evidence="1">
    <location>
        <begin position="96"/>
        <end position="115"/>
    </location>
</feature>
<keyword evidence="1" id="KW-1133">Transmembrane helix</keyword>
<feature type="transmembrane region" description="Helical" evidence="1">
    <location>
        <begin position="67"/>
        <end position="90"/>
    </location>
</feature>
<evidence type="ECO:0000313" key="3">
    <source>
        <dbReference type="Proteomes" id="UP000641932"/>
    </source>
</evidence>
<feature type="transmembrane region" description="Helical" evidence="1">
    <location>
        <begin position="36"/>
        <end position="55"/>
    </location>
</feature>
<reference evidence="2" key="1">
    <citation type="journal article" date="2014" name="Int. J. Syst. Evol. Microbiol.">
        <title>Complete genome sequence of Corynebacterium casei LMG S-19264T (=DSM 44701T), isolated from a smear-ripened cheese.</title>
        <authorList>
            <consortium name="US DOE Joint Genome Institute (JGI-PGF)"/>
            <person name="Walter F."/>
            <person name="Albersmeier A."/>
            <person name="Kalinowski J."/>
            <person name="Ruckert C."/>
        </authorList>
    </citation>
    <scope>NUCLEOTIDE SEQUENCE</scope>
    <source>
        <strain evidence="2">CGMCC 4.7201</strain>
    </source>
</reference>
<proteinExistence type="predicted"/>
<dbReference type="AlphaFoldDB" id="A0A917ZUK6"/>
<name>A0A917ZUK6_9ACTN</name>
<evidence type="ECO:0000313" key="2">
    <source>
        <dbReference type="EMBL" id="GGO92687.1"/>
    </source>
</evidence>